<organism evidence="4">
    <name type="scientific">Guillardia theta (strain CCMP2712)</name>
    <name type="common">Cryptophyte</name>
    <dbReference type="NCBI Taxonomy" id="905079"/>
    <lineage>
        <taxon>Eukaryota</taxon>
        <taxon>Cryptophyceae</taxon>
        <taxon>Pyrenomonadales</taxon>
        <taxon>Geminigeraceae</taxon>
        <taxon>Guillardia</taxon>
    </lineage>
</organism>
<dbReference type="Pfam" id="PF08240">
    <property type="entry name" value="ADH_N"/>
    <property type="match status" value="1"/>
</dbReference>
<keyword evidence="1" id="KW-0560">Oxidoreductase</keyword>
<protein>
    <recommendedName>
        <fullName evidence="3">Enoyl reductase (ER) domain-containing protein</fullName>
    </recommendedName>
</protein>
<feature type="domain" description="Enoyl reductase (ER)" evidence="3">
    <location>
        <begin position="78"/>
        <end position="399"/>
    </location>
</feature>
<dbReference type="PaxDb" id="55529-EKX49229"/>
<dbReference type="FunFam" id="3.40.50.720:FF:000121">
    <property type="entry name" value="Prostaglandin reductase 2"/>
    <property type="match status" value="1"/>
</dbReference>
<dbReference type="PANTHER" id="PTHR43677:SF3">
    <property type="entry name" value="PROSTAGLANDIN REDUCTASE 3"/>
    <property type="match status" value="1"/>
</dbReference>
<dbReference type="GO" id="GO:0016491">
    <property type="term" value="F:oxidoreductase activity"/>
    <property type="evidence" value="ECO:0007669"/>
    <property type="project" value="UniProtKB-KW"/>
</dbReference>
<dbReference type="PANTHER" id="PTHR43677">
    <property type="entry name" value="SHORT-CHAIN DEHYDROGENASE/REDUCTASE"/>
    <property type="match status" value="1"/>
</dbReference>
<dbReference type="InterPro" id="IPR051397">
    <property type="entry name" value="Zn-ADH-like_protein"/>
</dbReference>
<dbReference type="SUPFAM" id="SSF50129">
    <property type="entry name" value="GroES-like"/>
    <property type="match status" value="1"/>
</dbReference>
<dbReference type="Gene3D" id="3.40.50.720">
    <property type="entry name" value="NAD(P)-binding Rossmann-like Domain"/>
    <property type="match status" value="1"/>
</dbReference>
<evidence type="ECO:0000259" key="3">
    <source>
        <dbReference type="SMART" id="SM00829"/>
    </source>
</evidence>
<dbReference type="EMBL" id="JH992982">
    <property type="protein sequence ID" value="EKX49229.1"/>
    <property type="molecule type" value="Genomic_DNA"/>
</dbReference>
<evidence type="ECO:0000256" key="1">
    <source>
        <dbReference type="ARBA" id="ARBA00023002"/>
    </source>
</evidence>
<reference evidence="5" key="3">
    <citation type="submission" date="2015-06" db="UniProtKB">
        <authorList>
            <consortium name="EnsemblProtists"/>
        </authorList>
    </citation>
    <scope>IDENTIFICATION</scope>
</reference>
<dbReference type="Pfam" id="PF00107">
    <property type="entry name" value="ADH_zinc_N"/>
    <property type="match status" value="1"/>
</dbReference>
<dbReference type="InterPro" id="IPR013154">
    <property type="entry name" value="ADH-like_N"/>
</dbReference>
<gene>
    <name evidence="4" type="ORF">GUITHDRAFT_85698</name>
</gene>
<accession>L1JLZ8</accession>
<dbReference type="KEGG" id="gtt:GUITHDRAFT_85698"/>
<sequence>MIPALKSSIIWRSFLVCLLSRPSQSFISTKLLPSERLKYFHNIQKRLQISCTRANSESSNIKLPNTYRALWADKAGSSFREVVVLREKEFPQISSDEVLIEVKYAGVNGGCETFRARGEHWFARNRESAVGFPLGAEGVGKVVQKGKDVAEVEVGDSVAFVGGAFSEYVVHKSESVVKVVPAANPEAVACRISGLTAYGAVLDAGRAAPRQTILITAAAGAAGSFAVQFAKQAGCNVIGTCSSKEKAQVLCKLGCDHIINYKTRNLDEFLRSKFPEGVDLVIEHVGGQMFRTAFSHLKPGGRLVLVGYISEVCVSLTVFFSYRNYFFHHTNQSCLAGKRYWEFKRYIFHQNCLFLQVFEQLGADSLKVLVDSKHFEGLENIADAVDHMLSGKTVGKVVVKIS</sequence>
<dbReference type="InterPro" id="IPR020843">
    <property type="entry name" value="ER"/>
</dbReference>
<dbReference type="STRING" id="905079.L1JLZ8"/>
<evidence type="ECO:0000256" key="2">
    <source>
        <dbReference type="SAM" id="SignalP"/>
    </source>
</evidence>
<dbReference type="HOGENOM" id="CLU_026673_3_1_1"/>
<dbReference type="InterPro" id="IPR036291">
    <property type="entry name" value="NAD(P)-bd_dom_sf"/>
</dbReference>
<dbReference type="AlphaFoldDB" id="L1JLZ8"/>
<feature type="chain" id="PRO_5008771521" description="Enoyl reductase (ER) domain-containing protein" evidence="2">
    <location>
        <begin position="26"/>
        <end position="402"/>
    </location>
</feature>
<dbReference type="SMART" id="SM00829">
    <property type="entry name" value="PKS_ER"/>
    <property type="match status" value="1"/>
</dbReference>
<evidence type="ECO:0000313" key="6">
    <source>
        <dbReference type="Proteomes" id="UP000011087"/>
    </source>
</evidence>
<dbReference type="GeneID" id="17305992"/>
<dbReference type="Proteomes" id="UP000011087">
    <property type="component" value="Unassembled WGS sequence"/>
</dbReference>
<reference evidence="6" key="2">
    <citation type="submission" date="2012-11" db="EMBL/GenBank/DDBJ databases">
        <authorList>
            <person name="Kuo A."/>
            <person name="Curtis B.A."/>
            <person name="Tanifuji G."/>
            <person name="Burki F."/>
            <person name="Gruber A."/>
            <person name="Irimia M."/>
            <person name="Maruyama S."/>
            <person name="Arias M.C."/>
            <person name="Ball S.G."/>
            <person name="Gile G.H."/>
            <person name="Hirakawa Y."/>
            <person name="Hopkins J.F."/>
            <person name="Rensing S.A."/>
            <person name="Schmutz J."/>
            <person name="Symeonidi A."/>
            <person name="Elias M."/>
            <person name="Eveleigh R.J."/>
            <person name="Herman E.K."/>
            <person name="Klute M.J."/>
            <person name="Nakayama T."/>
            <person name="Obornik M."/>
            <person name="Reyes-Prieto A."/>
            <person name="Armbrust E.V."/>
            <person name="Aves S.J."/>
            <person name="Beiko R.G."/>
            <person name="Coutinho P."/>
            <person name="Dacks J.B."/>
            <person name="Durnford D.G."/>
            <person name="Fast N.M."/>
            <person name="Green B.R."/>
            <person name="Grisdale C."/>
            <person name="Hempe F."/>
            <person name="Henrissat B."/>
            <person name="Hoppner M.P."/>
            <person name="Ishida K.-I."/>
            <person name="Kim E."/>
            <person name="Koreny L."/>
            <person name="Kroth P.G."/>
            <person name="Liu Y."/>
            <person name="Malik S.-B."/>
            <person name="Maier U.G."/>
            <person name="McRose D."/>
            <person name="Mock T."/>
            <person name="Neilson J.A."/>
            <person name="Onodera N.T."/>
            <person name="Poole A.M."/>
            <person name="Pritham E.J."/>
            <person name="Richards T.A."/>
            <person name="Rocap G."/>
            <person name="Roy S.W."/>
            <person name="Sarai C."/>
            <person name="Schaack S."/>
            <person name="Shirato S."/>
            <person name="Slamovits C.H."/>
            <person name="Spencer D.F."/>
            <person name="Suzuki S."/>
            <person name="Worden A.Z."/>
            <person name="Zauner S."/>
            <person name="Barry K."/>
            <person name="Bell C."/>
            <person name="Bharti A.K."/>
            <person name="Crow J.A."/>
            <person name="Grimwood J."/>
            <person name="Kramer R."/>
            <person name="Lindquist E."/>
            <person name="Lucas S."/>
            <person name="Salamov A."/>
            <person name="McFadden G.I."/>
            <person name="Lane C.E."/>
            <person name="Keeling P.J."/>
            <person name="Gray M.W."/>
            <person name="Grigoriev I.V."/>
            <person name="Archibald J.M."/>
        </authorList>
    </citation>
    <scope>NUCLEOTIDE SEQUENCE</scope>
    <source>
        <strain evidence="6">CCMP2712</strain>
    </source>
</reference>
<evidence type="ECO:0000313" key="4">
    <source>
        <dbReference type="EMBL" id="EKX49229.1"/>
    </source>
</evidence>
<dbReference type="eggNOG" id="KOG1196">
    <property type="taxonomic scope" value="Eukaryota"/>
</dbReference>
<dbReference type="Gene3D" id="3.90.180.10">
    <property type="entry name" value="Medium-chain alcohol dehydrogenases, catalytic domain"/>
    <property type="match status" value="1"/>
</dbReference>
<proteinExistence type="predicted"/>
<dbReference type="OrthoDB" id="48317at2759"/>
<name>L1JLZ8_GUITC</name>
<feature type="signal peptide" evidence="2">
    <location>
        <begin position="1"/>
        <end position="25"/>
    </location>
</feature>
<dbReference type="SUPFAM" id="SSF51735">
    <property type="entry name" value="NAD(P)-binding Rossmann-fold domains"/>
    <property type="match status" value="1"/>
</dbReference>
<evidence type="ECO:0000313" key="5">
    <source>
        <dbReference type="EnsemblProtists" id="EKX49229"/>
    </source>
</evidence>
<keyword evidence="2" id="KW-0732">Signal</keyword>
<reference evidence="4 6" key="1">
    <citation type="journal article" date="2012" name="Nature">
        <title>Algal genomes reveal evolutionary mosaicism and the fate of nucleomorphs.</title>
        <authorList>
            <consortium name="DOE Joint Genome Institute"/>
            <person name="Curtis B.A."/>
            <person name="Tanifuji G."/>
            <person name="Burki F."/>
            <person name="Gruber A."/>
            <person name="Irimia M."/>
            <person name="Maruyama S."/>
            <person name="Arias M.C."/>
            <person name="Ball S.G."/>
            <person name="Gile G.H."/>
            <person name="Hirakawa Y."/>
            <person name="Hopkins J.F."/>
            <person name="Kuo A."/>
            <person name="Rensing S.A."/>
            <person name="Schmutz J."/>
            <person name="Symeonidi A."/>
            <person name="Elias M."/>
            <person name="Eveleigh R.J."/>
            <person name="Herman E.K."/>
            <person name="Klute M.J."/>
            <person name="Nakayama T."/>
            <person name="Obornik M."/>
            <person name="Reyes-Prieto A."/>
            <person name="Armbrust E.V."/>
            <person name="Aves S.J."/>
            <person name="Beiko R.G."/>
            <person name="Coutinho P."/>
            <person name="Dacks J.B."/>
            <person name="Durnford D.G."/>
            <person name="Fast N.M."/>
            <person name="Green B.R."/>
            <person name="Grisdale C.J."/>
            <person name="Hempel F."/>
            <person name="Henrissat B."/>
            <person name="Hoppner M.P."/>
            <person name="Ishida K."/>
            <person name="Kim E."/>
            <person name="Koreny L."/>
            <person name="Kroth P.G."/>
            <person name="Liu Y."/>
            <person name="Malik S.B."/>
            <person name="Maier U.G."/>
            <person name="McRose D."/>
            <person name="Mock T."/>
            <person name="Neilson J.A."/>
            <person name="Onodera N.T."/>
            <person name="Poole A.M."/>
            <person name="Pritham E.J."/>
            <person name="Richards T.A."/>
            <person name="Rocap G."/>
            <person name="Roy S.W."/>
            <person name="Sarai C."/>
            <person name="Schaack S."/>
            <person name="Shirato S."/>
            <person name="Slamovits C.H."/>
            <person name="Spencer D.F."/>
            <person name="Suzuki S."/>
            <person name="Worden A.Z."/>
            <person name="Zauner S."/>
            <person name="Barry K."/>
            <person name="Bell C."/>
            <person name="Bharti A.K."/>
            <person name="Crow J.A."/>
            <person name="Grimwood J."/>
            <person name="Kramer R."/>
            <person name="Lindquist E."/>
            <person name="Lucas S."/>
            <person name="Salamov A."/>
            <person name="McFadden G.I."/>
            <person name="Lane C.E."/>
            <person name="Keeling P.J."/>
            <person name="Gray M.W."/>
            <person name="Grigoriev I.V."/>
            <person name="Archibald J.M."/>
        </authorList>
    </citation>
    <scope>NUCLEOTIDE SEQUENCE</scope>
    <source>
        <strain evidence="4 6">CCMP2712</strain>
    </source>
</reference>
<keyword evidence="6" id="KW-1185">Reference proteome</keyword>
<dbReference type="OMA" id="ISEYPHN"/>
<dbReference type="RefSeq" id="XP_005836209.1">
    <property type="nucleotide sequence ID" value="XM_005836152.1"/>
</dbReference>
<dbReference type="EnsemblProtists" id="EKX49229">
    <property type="protein sequence ID" value="EKX49229"/>
    <property type="gene ID" value="GUITHDRAFT_85698"/>
</dbReference>
<dbReference type="InterPro" id="IPR011032">
    <property type="entry name" value="GroES-like_sf"/>
</dbReference>
<dbReference type="GO" id="GO:0005739">
    <property type="term" value="C:mitochondrion"/>
    <property type="evidence" value="ECO:0007669"/>
    <property type="project" value="TreeGrafter"/>
</dbReference>
<dbReference type="InterPro" id="IPR013149">
    <property type="entry name" value="ADH-like_C"/>
</dbReference>